<dbReference type="EMBL" id="CAJJDN010000021">
    <property type="protein sequence ID" value="CAD8066025.1"/>
    <property type="molecule type" value="Genomic_DNA"/>
</dbReference>
<protein>
    <submittedName>
        <fullName evidence="1">Uncharacterized protein</fullName>
    </submittedName>
</protein>
<gene>
    <name evidence="1" type="ORF">PSON_ATCC_30995.1.T0210090</name>
</gene>
<comment type="caution">
    <text evidence="1">The sequence shown here is derived from an EMBL/GenBank/DDBJ whole genome shotgun (WGS) entry which is preliminary data.</text>
</comment>
<proteinExistence type="predicted"/>
<name>A0A8S1LIB8_9CILI</name>
<sequence>MTGFRQNSYGVDCTFKQFEEKNHELYLRYFRNCSYQNLLNLQRILNQLDRDDNLQNYLINHQLKYN</sequence>
<evidence type="ECO:0000313" key="1">
    <source>
        <dbReference type="EMBL" id="CAD8066025.1"/>
    </source>
</evidence>
<evidence type="ECO:0000313" key="2">
    <source>
        <dbReference type="Proteomes" id="UP000692954"/>
    </source>
</evidence>
<organism evidence="1 2">
    <name type="scientific">Paramecium sonneborni</name>
    <dbReference type="NCBI Taxonomy" id="65129"/>
    <lineage>
        <taxon>Eukaryota</taxon>
        <taxon>Sar</taxon>
        <taxon>Alveolata</taxon>
        <taxon>Ciliophora</taxon>
        <taxon>Intramacronucleata</taxon>
        <taxon>Oligohymenophorea</taxon>
        <taxon>Peniculida</taxon>
        <taxon>Parameciidae</taxon>
        <taxon>Paramecium</taxon>
    </lineage>
</organism>
<reference evidence="1" key="1">
    <citation type="submission" date="2021-01" db="EMBL/GenBank/DDBJ databases">
        <authorList>
            <consortium name="Genoscope - CEA"/>
            <person name="William W."/>
        </authorList>
    </citation>
    <scope>NUCLEOTIDE SEQUENCE</scope>
</reference>
<keyword evidence="2" id="KW-1185">Reference proteome</keyword>
<accession>A0A8S1LIB8</accession>
<dbReference type="AlphaFoldDB" id="A0A8S1LIB8"/>
<dbReference type="Proteomes" id="UP000692954">
    <property type="component" value="Unassembled WGS sequence"/>
</dbReference>